<feature type="transmembrane region" description="Helical" evidence="5">
    <location>
        <begin position="237"/>
        <end position="258"/>
    </location>
</feature>
<keyword evidence="6" id="KW-1185">Reference proteome</keyword>
<evidence type="ECO:0000256" key="1">
    <source>
        <dbReference type="ARBA" id="ARBA00004141"/>
    </source>
</evidence>
<dbReference type="GO" id="GO:0005315">
    <property type="term" value="F:phosphate transmembrane transporter activity"/>
    <property type="evidence" value="ECO:0007669"/>
    <property type="project" value="TreeGrafter"/>
</dbReference>
<name>A0AAJ6XV06_POPEU</name>
<feature type="transmembrane region" description="Helical" evidence="5">
    <location>
        <begin position="79"/>
        <end position="100"/>
    </location>
</feature>
<dbReference type="Proteomes" id="UP000694918">
    <property type="component" value="Unplaced"/>
</dbReference>
<keyword evidence="4 5" id="KW-0472">Membrane</keyword>
<organism evidence="6 7">
    <name type="scientific">Populus euphratica</name>
    <name type="common">Euphrates poplar</name>
    <dbReference type="NCBI Taxonomy" id="75702"/>
    <lineage>
        <taxon>Eukaryota</taxon>
        <taxon>Viridiplantae</taxon>
        <taxon>Streptophyta</taxon>
        <taxon>Embryophyta</taxon>
        <taxon>Tracheophyta</taxon>
        <taxon>Spermatophyta</taxon>
        <taxon>Magnoliopsida</taxon>
        <taxon>eudicotyledons</taxon>
        <taxon>Gunneridae</taxon>
        <taxon>Pentapetalae</taxon>
        <taxon>rosids</taxon>
        <taxon>fabids</taxon>
        <taxon>Malpighiales</taxon>
        <taxon>Salicaceae</taxon>
        <taxon>Saliceae</taxon>
        <taxon>Populus</taxon>
    </lineage>
</organism>
<dbReference type="PANTHER" id="PTHR11662:SF424">
    <property type="entry name" value="ANION TRANSPORTER 4, CHLOROPLASTIC-RELATED"/>
    <property type="match status" value="1"/>
</dbReference>
<keyword evidence="3 5" id="KW-1133">Transmembrane helix</keyword>
<dbReference type="RefSeq" id="XP_011032292.1">
    <property type="nucleotide sequence ID" value="XM_011033990.1"/>
</dbReference>
<dbReference type="PANTHER" id="PTHR11662">
    <property type="entry name" value="SOLUTE CARRIER FAMILY 17"/>
    <property type="match status" value="1"/>
</dbReference>
<feature type="transmembrane region" description="Helical" evidence="5">
    <location>
        <begin position="204"/>
        <end position="231"/>
    </location>
</feature>
<accession>A0AAJ6XV06</accession>
<comment type="subcellular location">
    <subcellularLocation>
        <location evidence="1">Membrane</location>
        <topology evidence="1">Multi-pass membrane protein</topology>
    </subcellularLocation>
</comment>
<dbReference type="GO" id="GO:0009536">
    <property type="term" value="C:plastid"/>
    <property type="evidence" value="ECO:0007669"/>
    <property type="project" value="TreeGrafter"/>
</dbReference>
<evidence type="ECO:0000256" key="4">
    <source>
        <dbReference type="ARBA" id="ARBA00023136"/>
    </source>
</evidence>
<dbReference type="InterPro" id="IPR050382">
    <property type="entry name" value="MFS_Na/Anion_cotransporter"/>
</dbReference>
<evidence type="ECO:0000313" key="6">
    <source>
        <dbReference type="Proteomes" id="UP000694918"/>
    </source>
</evidence>
<evidence type="ECO:0000256" key="5">
    <source>
        <dbReference type="SAM" id="Phobius"/>
    </source>
</evidence>
<evidence type="ECO:0000256" key="2">
    <source>
        <dbReference type="ARBA" id="ARBA00022692"/>
    </source>
</evidence>
<sequence>MGCCLVVIRYISYAVGGGYFIMGSTCCASNARHFADGVALPCMNNMIASLKDGEAKMLKKVYKPEDSMQSPILLSKGSIFGPFVIFGLSGFLWVLVWLSAISCAPDRSSQISEYELEYILNKEWKSFPMENKSKTRRIIPPFMRLLSKMPTWSLIVANTIHSWSLLPVSRFSSTEDEHHHLLIYHADLKHAPWFSAVPWRVMGFMGYFGGILNTAGTLTAIVGTVGAGFFVELVGSFRGILMLTLLLYFLAALFYNIFSTGE</sequence>
<evidence type="ECO:0000256" key="3">
    <source>
        <dbReference type="ARBA" id="ARBA00022989"/>
    </source>
</evidence>
<dbReference type="KEGG" id="peu:105131155"/>
<evidence type="ECO:0000313" key="7">
    <source>
        <dbReference type="RefSeq" id="XP_011032292.1"/>
    </source>
</evidence>
<dbReference type="AlphaFoldDB" id="A0AAJ6XV06"/>
<keyword evidence="2 5" id="KW-0812">Transmembrane</keyword>
<dbReference type="GeneID" id="105131155"/>
<gene>
    <name evidence="7" type="primary">LOC105131155</name>
</gene>
<dbReference type="GO" id="GO:0016020">
    <property type="term" value="C:membrane"/>
    <property type="evidence" value="ECO:0007669"/>
    <property type="project" value="UniProtKB-SubCell"/>
</dbReference>
<proteinExistence type="predicted"/>
<reference evidence="7" key="1">
    <citation type="submission" date="2025-08" db="UniProtKB">
        <authorList>
            <consortium name="RefSeq"/>
        </authorList>
    </citation>
    <scope>IDENTIFICATION</scope>
</reference>
<protein>
    <submittedName>
        <fullName evidence="7">Probable anion transporter 4, chloroplastic</fullName>
    </submittedName>
</protein>